<evidence type="ECO:0000256" key="2">
    <source>
        <dbReference type="RuleBase" id="RU000363"/>
    </source>
</evidence>
<comment type="caution">
    <text evidence="4">The sequence shown here is derived from an EMBL/GenBank/DDBJ whole genome shotgun (WGS) entry which is preliminary data.</text>
</comment>
<evidence type="ECO:0000313" key="4">
    <source>
        <dbReference type="EMBL" id="REF99613.1"/>
    </source>
</evidence>
<dbReference type="InterPro" id="IPR036291">
    <property type="entry name" value="NAD(P)-bd_dom_sf"/>
</dbReference>
<accession>A0A3D9ZUF7</accession>
<dbReference type="OrthoDB" id="286404at2"/>
<dbReference type="EMBL" id="QUMQ01000001">
    <property type="protein sequence ID" value="REF99613.1"/>
    <property type="molecule type" value="Genomic_DNA"/>
</dbReference>
<dbReference type="PRINTS" id="PR00080">
    <property type="entry name" value="SDRFAMILY"/>
</dbReference>
<dbReference type="Gene3D" id="3.40.50.720">
    <property type="entry name" value="NAD(P)-binding Rossmann-like Domain"/>
    <property type="match status" value="1"/>
</dbReference>
<dbReference type="InterPro" id="IPR057326">
    <property type="entry name" value="KR_dom"/>
</dbReference>
<name>A0A3D9ZUF7_9ACTN</name>
<dbReference type="GO" id="GO:0032787">
    <property type="term" value="P:monocarboxylic acid metabolic process"/>
    <property type="evidence" value="ECO:0007669"/>
    <property type="project" value="UniProtKB-ARBA"/>
</dbReference>
<gene>
    <name evidence="4" type="ORF">DFJ67_5652</name>
</gene>
<evidence type="ECO:0000256" key="1">
    <source>
        <dbReference type="ARBA" id="ARBA00006484"/>
    </source>
</evidence>
<dbReference type="SUPFAM" id="SSF51735">
    <property type="entry name" value="NAD(P)-binding Rossmann-fold domains"/>
    <property type="match status" value="1"/>
</dbReference>
<dbReference type="InterPro" id="IPR050259">
    <property type="entry name" value="SDR"/>
</dbReference>
<dbReference type="AlphaFoldDB" id="A0A3D9ZUF7"/>
<comment type="similarity">
    <text evidence="1 2">Belongs to the short-chain dehydrogenases/reductases (SDR) family.</text>
</comment>
<dbReference type="RefSeq" id="WP_116070765.1">
    <property type="nucleotide sequence ID" value="NZ_BONB01000110.1"/>
</dbReference>
<dbReference type="PANTHER" id="PTHR42879">
    <property type="entry name" value="3-OXOACYL-(ACYL-CARRIER-PROTEIN) REDUCTASE"/>
    <property type="match status" value="1"/>
</dbReference>
<dbReference type="InterPro" id="IPR002347">
    <property type="entry name" value="SDR_fam"/>
</dbReference>
<dbReference type="CDD" id="cd05233">
    <property type="entry name" value="SDR_c"/>
    <property type="match status" value="1"/>
</dbReference>
<dbReference type="SMART" id="SM00822">
    <property type="entry name" value="PKS_KR"/>
    <property type="match status" value="1"/>
</dbReference>
<dbReference type="Pfam" id="PF00106">
    <property type="entry name" value="adh_short"/>
    <property type="match status" value="1"/>
</dbReference>
<sequence>MPKRILITGARRGIGAAIAVGLAADDTELLLHHLAAPDEIAAVAARCRAAGAKVEVLEADLSDAADVVALGERAGAADILVNNAARASDVRLDGLSLHEWQATFAVNVTAPMLLAQAFAPGMRERGWGRIVNVTSATVRLGGPSGPSYVSSKAALVGLTRSLARTLGPDGITVNAVSPGAIKTESEAELAVTRGETDVDIDAITEAAQAIPRRLVPDDLVAAVRFLISAGAGGMTGQVIEVGAGLVYR</sequence>
<evidence type="ECO:0000313" key="5">
    <source>
        <dbReference type="Proteomes" id="UP000256913"/>
    </source>
</evidence>
<protein>
    <submittedName>
        <fullName evidence="4">3-oxoacyl-[acyl-carrier protein] reductase</fullName>
    </submittedName>
</protein>
<reference evidence="4 5" key="1">
    <citation type="submission" date="2018-08" db="EMBL/GenBank/DDBJ databases">
        <title>Sequencing the genomes of 1000 actinobacteria strains.</title>
        <authorList>
            <person name="Klenk H.-P."/>
        </authorList>
    </citation>
    <scope>NUCLEOTIDE SEQUENCE [LARGE SCALE GENOMIC DNA]</scope>
    <source>
        <strain evidence="4 5">DSM 44099</strain>
    </source>
</reference>
<keyword evidence="5" id="KW-1185">Reference proteome</keyword>
<dbReference type="Proteomes" id="UP000256913">
    <property type="component" value="Unassembled WGS sequence"/>
</dbReference>
<dbReference type="PRINTS" id="PR00081">
    <property type="entry name" value="GDHRDH"/>
</dbReference>
<dbReference type="InterPro" id="IPR020904">
    <property type="entry name" value="Sc_DH/Rdtase_CS"/>
</dbReference>
<feature type="domain" description="Ketoreductase" evidence="3">
    <location>
        <begin position="3"/>
        <end position="179"/>
    </location>
</feature>
<organism evidence="4 5">
    <name type="scientific">Asanoa ferruginea</name>
    <dbReference type="NCBI Taxonomy" id="53367"/>
    <lineage>
        <taxon>Bacteria</taxon>
        <taxon>Bacillati</taxon>
        <taxon>Actinomycetota</taxon>
        <taxon>Actinomycetes</taxon>
        <taxon>Micromonosporales</taxon>
        <taxon>Micromonosporaceae</taxon>
        <taxon>Asanoa</taxon>
    </lineage>
</organism>
<dbReference type="PROSITE" id="PS00061">
    <property type="entry name" value="ADH_SHORT"/>
    <property type="match status" value="1"/>
</dbReference>
<evidence type="ECO:0000259" key="3">
    <source>
        <dbReference type="SMART" id="SM00822"/>
    </source>
</evidence>
<proteinExistence type="inferred from homology"/>